<dbReference type="PANTHER" id="PTHR30408:SF12">
    <property type="entry name" value="TYPE I RESTRICTION ENZYME MJAVIII SPECIFICITY SUBUNIT"/>
    <property type="match status" value="1"/>
</dbReference>
<dbReference type="PANTHER" id="PTHR30408">
    <property type="entry name" value="TYPE-1 RESTRICTION ENZYME ECOKI SPECIFICITY PROTEIN"/>
    <property type="match status" value="1"/>
</dbReference>
<sequence>MNFTDEELATYRLKPGDIVLGEASGSPGEVGKPAIWSGEIPDCAFQNTLIRVRPREHEPRFLLHYFRYQALVGRFVEHSRGVGIHHLGRARLATWPTPVPPITEQRRIVDLLEDHLSRLDAAQELVGRQRIRLSSLSALCAHHLSTTNDGTLQTLADISQFITDGDHNPPKRVLDGVPHVTAKGVRPDGTIDLTAGTYVSEEGFEQTARRYRPVAGDVLVTCVGTIGRIAVVPDGVRFSADRNLAAIRVDEGAVIPGYVALALRGTRSQLEMARASGSTAQPHLYLRDLRATTIRVPERTEQARILASAAAYIDGIAALQIELAKTTRHVDRLKRGLLSAAFSGRLTRAAGTIGESGSRGAG</sequence>
<dbReference type="InterPro" id="IPR044946">
    <property type="entry name" value="Restrct_endonuc_typeI_TRD_sf"/>
</dbReference>
<evidence type="ECO:0000313" key="6">
    <source>
        <dbReference type="Proteomes" id="UP000465240"/>
    </source>
</evidence>
<evidence type="ECO:0000259" key="4">
    <source>
        <dbReference type="Pfam" id="PF01420"/>
    </source>
</evidence>
<feature type="domain" description="Type I restriction modification DNA specificity" evidence="4">
    <location>
        <begin position="10"/>
        <end position="117"/>
    </location>
</feature>
<protein>
    <recommendedName>
        <fullName evidence="4">Type I restriction modification DNA specificity domain-containing protein</fullName>
    </recommendedName>
</protein>
<dbReference type="EMBL" id="BLKX01000001">
    <property type="protein sequence ID" value="GFG77759.1"/>
    <property type="molecule type" value="Genomic_DNA"/>
</dbReference>
<dbReference type="Gene3D" id="3.90.220.20">
    <property type="entry name" value="DNA methylase specificity domains"/>
    <property type="match status" value="2"/>
</dbReference>
<organism evidence="5 6">
    <name type="scientific">Mycobacterium paragordonae</name>
    <dbReference type="NCBI Taxonomy" id="1389713"/>
    <lineage>
        <taxon>Bacteria</taxon>
        <taxon>Bacillati</taxon>
        <taxon>Actinomycetota</taxon>
        <taxon>Actinomycetes</taxon>
        <taxon>Mycobacteriales</taxon>
        <taxon>Mycobacteriaceae</taxon>
        <taxon>Mycobacterium</taxon>
    </lineage>
</organism>
<accession>A0ABQ1C039</accession>
<dbReference type="SUPFAM" id="SSF116734">
    <property type="entry name" value="DNA methylase specificity domain"/>
    <property type="match status" value="2"/>
</dbReference>
<evidence type="ECO:0000313" key="5">
    <source>
        <dbReference type="EMBL" id="GFG77759.1"/>
    </source>
</evidence>
<comment type="similarity">
    <text evidence="1">Belongs to the type-I restriction system S methylase family.</text>
</comment>
<evidence type="ECO:0000256" key="2">
    <source>
        <dbReference type="ARBA" id="ARBA00022747"/>
    </source>
</evidence>
<dbReference type="Proteomes" id="UP000465240">
    <property type="component" value="Unassembled WGS sequence"/>
</dbReference>
<evidence type="ECO:0000256" key="1">
    <source>
        <dbReference type="ARBA" id="ARBA00010923"/>
    </source>
</evidence>
<reference evidence="5 6" key="1">
    <citation type="journal article" date="2019" name="Emerg. Microbes Infect.">
        <title>Comprehensive subspecies identification of 175 nontuberculous mycobacteria species based on 7547 genomic profiles.</title>
        <authorList>
            <person name="Matsumoto Y."/>
            <person name="Kinjo T."/>
            <person name="Motooka D."/>
            <person name="Nabeya D."/>
            <person name="Jung N."/>
            <person name="Uechi K."/>
            <person name="Horii T."/>
            <person name="Iida T."/>
            <person name="Fujita J."/>
            <person name="Nakamura S."/>
        </authorList>
    </citation>
    <scope>NUCLEOTIDE SEQUENCE [LARGE SCALE GENOMIC DNA]</scope>
    <source>
        <strain evidence="5 6">JCM 18565</strain>
    </source>
</reference>
<keyword evidence="6" id="KW-1185">Reference proteome</keyword>
<proteinExistence type="inferred from homology"/>
<comment type="caution">
    <text evidence="5">The sequence shown here is derived from an EMBL/GenBank/DDBJ whole genome shotgun (WGS) entry which is preliminary data.</text>
</comment>
<dbReference type="InterPro" id="IPR052021">
    <property type="entry name" value="Type-I_RS_S_subunit"/>
</dbReference>
<dbReference type="Pfam" id="PF01420">
    <property type="entry name" value="Methylase_S"/>
    <property type="match status" value="1"/>
</dbReference>
<keyword evidence="2" id="KW-0680">Restriction system</keyword>
<gene>
    <name evidence="5" type="ORF">MPRG_10350</name>
</gene>
<dbReference type="InterPro" id="IPR000055">
    <property type="entry name" value="Restrct_endonuc_typeI_TRD"/>
</dbReference>
<keyword evidence="3" id="KW-0238">DNA-binding</keyword>
<name>A0ABQ1C039_9MYCO</name>
<evidence type="ECO:0000256" key="3">
    <source>
        <dbReference type="ARBA" id="ARBA00023125"/>
    </source>
</evidence>